<evidence type="ECO:0000256" key="2">
    <source>
        <dbReference type="ARBA" id="ARBA00022448"/>
    </source>
</evidence>
<dbReference type="Gene3D" id="2.170.130.10">
    <property type="entry name" value="TonB-dependent receptor, plug domain"/>
    <property type="match status" value="1"/>
</dbReference>
<dbReference type="PANTHER" id="PTHR30069:SF46">
    <property type="entry name" value="OAR PROTEIN"/>
    <property type="match status" value="1"/>
</dbReference>
<comment type="caution">
    <text evidence="9">The sequence shown here is derived from an EMBL/GenBank/DDBJ whole genome shotgun (WGS) entry which is preliminary data.</text>
</comment>
<dbReference type="InterPro" id="IPR037066">
    <property type="entry name" value="Plug_dom_sf"/>
</dbReference>
<sequence length="1189" mass="128875">MAIDAGRPIEKGFQFNRTSTERKMGKLMSWAWRRIASVFWTVSLFLLIGPGCSLSAQTDQGAITGTVQDQAGASIPNAAVTLTSTDTGLLLTRHTDESGVYVFSPIKIGRYSLSVTAPGFQTTNQENIRVDIQQRLEVNVKLSVGSVSQTVQVTDPPPLMQTEDSSTGQVIEAKTIDATPLNGRNWVFIAQLTAGVDGSNGARGQGKGDFNANGQRAEQNNFILDGVDNNTNVVDFLNGASFVVRPPPDALAEFKVQTGAYSAEFGHSAGAVVNASIKSGTNKIHGDLWEYFRNDVLDARDYFAPAVPKYRQNQFGATLGFPVLKDKLFLFGDVEANRIIFGQQNIYTVPTPLMRQGNFTELLNTSLTGQAPVTLYRPGSGGATLQNCDGQQNVLCADQISAVAQKLLNLYPLPNTNGANTYNNLNVLRNVADNTFQFDVRADWNIRQRDQTFARFSYLNEPVNYPAPLGPVLDGGSYGSTGTTKNLGENFAMSETHSFSDTLINEFRFGYNYGHFSDLQEGANTDTAAAVGLGGIPYAPLNGGLPFTSITGIANFGGPEFYAANEYENVFQILDNLTKVAGNHTLKGGVNFQHIRFYTLAPINARGSYAFSGKFTGKPGTSFTGSGVADFLTDQIDSAGISNFAGVDQVRWARSAYFQDDWKVTPSLTLNMGVRYEYQQPIFERHQRQARFDVTGQTGPGIGTGDFILPSVNRSIQFPDTFLNLLSSSNVTLQYTNNNSLVDAQHLNFAPRVGLAYKVRDSLVARAGFGIFFGGLESQGGSPNLGFNYPFQFSSNFNSGNCDPNDCPTNGLNLETGFSSQIAAGLVNAVQSPSLVGTQQNQKTAYSEQFNLTMEYALSHDLVATAGYVGSLSRHLATAYDRNGPEALIAPNLNSNTVRAFPLLNGVEYTVYEGSSNYNSFQGKLDKRYSHGLNLLATYTYSHSLDDAPTQLGSNGDGGFRNPNLVGIGADYSNSPWDTRHRITFNGTYELPFGHGKPYLNKGSTLNYIAGGWSSTLVFRAQTGQPYTVNGNNSAVNGASSHAIQVRDPFKAGGSPDPTNPEITCPTKVRTVANWYNPCAFANPPNGNLITGNQQITGFAALAYLGGKRNQAYGPGYERIDMSIFKVFPVYRETTIQFRTDVFNVLNTPAYGTRNGGVGDNGGQITSSRSLQSNSPDARFVQFAMKFIF</sequence>
<dbReference type="PANTHER" id="PTHR30069">
    <property type="entry name" value="TONB-DEPENDENT OUTER MEMBRANE RECEPTOR"/>
    <property type="match status" value="1"/>
</dbReference>
<dbReference type="AlphaFoldDB" id="A0A7W7ZDW4"/>
<evidence type="ECO:0000256" key="3">
    <source>
        <dbReference type="ARBA" id="ARBA00022452"/>
    </source>
</evidence>
<proteinExistence type="predicted"/>
<dbReference type="Gene3D" id="2.40.170.20">
    <property type="entry name" value="TonB-dependent receptor, beta-barrel domain"/>
    <property type="match status" value="1"/>
</dbReference>
<evidence type="ECO:0000313" key="9">
    <source>
        <dbReference type="EMBL" id="MBB5058095.1"/>
    </source>
</evidence>
<dbReference type="Proteomes" id="UP000540989">
    <property type="component" value="Unassembled WGS sequence"/>
</dbReference>
<evidence type="ECO:0008006" key="11">
    <source>
        <dbReference type="Google" id="ProtNLM"/>
    </source>
</evidence>
<keyword evidence="5" id="KW-0472">Membrane</keyword>
<gene>
    <name evidence="9" type="ORF">HDF16_002801</name>
</gene>
<dbReference type="InterPro" id="IPR039426">
    <property type="entry name" value="TonB-dep_rcpt-like"/>
</dbReference>
<dbReference type="InterPro" id="IPR057601">
    <property type="entry name" value="Oar-like_b-barrel"/>
</dbReference>
<feature type="domain" description="TonB-dependent transporter Oar-like beta-barrel" evidence="8">
    <location>
        <begin position="277"/>
        <end position="1181"/>
    </location>
</feature>
<evidence type="ECO:0000259" key="8">
    <source>
        <dbReference type="Pfam" id="PF25183"/>
    </source>
</evidence>
<evidence type="ECO:0000256" key="1">
    <source>
        <dbReference type="ARBA" id="ARBA00004571"/>
    </source>
</evidence>
<evidence type="ECO:0000256" key="5">
    <source>
        <dbReference type="ARBA" id="ARBA00023136"/>
    </source>
</evidence>
<dbReference type="Pfam" id="PF13620">
    <property type="entry name" value="CarboxypepD_reg"/>
    <property type="match status" value="1"/>
</dbReference>
<keyword evidence="10" id="KW-1185">Reference proteome</keyword>
<comment type="subcellular location">
    <subcellularLocation>
        <location evidence="1">Cell outer membrane</location>
        <topology evidence="1">Multi-pass membrane protein</topology>
    </subcellularLocation>
</comment>
<dbReference type="EMBL" id="JACHIP010000003">
    <property type="protein sequence ID" value="MBB5058095.1"/>
    <property type="molecule type" value="Genomic_DNA"/>
</dbReference>
<feature type="domain" description="TonB-dependent receptor plug" evidence="7">
    <location>
        <begin position="168"/>
        <end position="271"/>
    </location>
</feature>
<keyword evidence="4" id="KW-0812">Transmembrane</keyword>
<dbReference type="Gene3D" id="2.60.40.1120">
    <property type="entry name" value="Carboxypeptidase-like, regulatory domain"/>
    <property type="match status" value="1"/>
</dbReference>
<accession>A0A7W7ZDW4</accession>
<evidence type="ECO:0000256" key="4">
    <source>
        <dbReference type="ARBA" id="ARBA00022692"/>
    </source>
</evidence>
<dbReference type="Pfam" id="PF25183">
    <property type="entry name" value="OMP_b-brl_4"/>
    <property type="match status" value="1"/>
</dbReference>
<dbReference type="GO" id="GO:0009279">
    <property type="term" value="C:cell outer membrane"/>
    <property type="evidence" value="ECO:0007669"/>
    <property type="project" value="UniProtKB-SubCell"/>
</dbReference>
<reference evidence="9 10" key="1">
    <citation type="submission" date="2020-08" db="EMBL/GenBank/DDBJ databases">
        <title>Genomic Encyclopedia of Type Strains, Phase IV (KMG-V): Genome sequencing to study the core and pangenomes of soil and plant-associated prokaryotes.</title>
        <authorList>
            <person name="Whitman W."/>
        </authorList>
    </citation>
    <scope>NUCLEOTIDE SEQUENCE [LARGE SCALE GENOMIC DNA]</scope>
    <source>
        <strain evidence="9 10">M8UP14</strain>
    </source>
</reference>
<dbReference type="SUPFAM" id="SSF56935">
    <property type="entry name" value="Porins"/>
    <property type="match status" value="1"/>
</dbReference>
<organism evidence="9 10">
    <name type="scientific">Granulicella aggregans</name>
    <dbReference type="NCBI Taxonomy" id="474949"/>
    <lineage>
        <taxon>Bacteria</taxon>
        <taxon>Pseudomonadati</taxon>
        <taxon>Acidobacteriota</taxon>
        <taxon>Terriglobia</taxon>
        <taxon>Terriglobales</taxon>
        <taxon>Acidobacteriaceae</taxon>
        <taxon>Granulicella</taxon>
    </lineage>
</organism>
<dbReference type="InterPro" id="IPR036942">
    <property type="entry name" value="Beta-barrel_TonB_sf"/>
</dbReference>
<evidence type="ECO:0000259" key="7">
    <source>
        <dbReference type="Pfam" id="PF07715"/>
    </source>
</evidence>
<dbReference type="RefSeq" id="WP_246409060.1">
    <property type="nucleotide sequence ID" value="NZ_JACHIP010000003.1"/>
</dbReference>
<protein>
    <recommendedName>
        <fullName evidence="11">TonB-dependent receptor</fullName>
    </recommendedName>
</protein>
<dbReference type="Pfam" id="PF07715">
    <property type="entry name" value="Plug"/>
    <property type="match status" value="1"/>
</dbReference>
<keyword evidence="6" id="KW-0998">Cell outer membrane</keyword>
<dbReference type="InterPro" id="IPR008969">
    <property type="entry name" value="CarboxyPept-like_regulatory"/>
</dbReference>
<evidence type="ECO:0000313" key="10">
    <source>
        <dbReference type="Proteomes" id="UP000540989"/>
    </source>
</evidence>
<keyword evidence="2" id="KW-0813">Transport</keyword>
<dbReference type="InterPro" id="IPR012910">
    <property type="entry name" value="Plug_dom"/>
</dbReference>
<dbReference type="GO" id="GO:0044718">
    <property type="term" value="P:siderophore transmembrane transport"/>
    <property type="evidence" value="ECO:0007669"/>
    <property type="project" value="TreeGrafter"/>
</dbReference>
<evidence type="ECO:0000256" key="6">
    <source>
        <dbReference type="ARBA" id="ARBA00023237"/>
    </source>
</evidence>
<keyword evidence="3" id="KW-1134">Transmembrane beta strand</keyword>
<name>A0A7W7ZDW4_9BACT</name>
<dbReference type="GO" id="GO:0015344">
    <property type="term" value="F:siderophore uptake transmembrane transporter activity"/>
    <property type="evidence" value="ECO:0007669"/>
    <property type="project" value="TreeGrafter"/>
</dbReference>
<dbReference type="SUPFAM" id="SSF49464">
    <property type="entry name" value="Carboxypeptidase regulatory domain-like"/>
    <property type="match status" value="1"/>
</dbReference>